<keyword evidence="2" id="KW-1185">Reference proteome</keyword>
<evidence type="ECO:0000313" key="2">
    <source>
        <dbReference type="Proteomes" id="UP000784294"/>
    </source>
</evidence>
<proteinExistence type="predicted"/>
<evidence type="ECO:0000313" key="1">
    <source>
        <dbReference type="EMBL" id="VEL13013.1"/>
    </source>
</evidence>
<reference evidence="1" key="1">
    <citation type="submission" date="2018-11" db="EMBL/GenBank/DDBJ databases">
        <authorList>
            <consortium name="Pathogen Informatics"/>
        </authorList>
    </citation>
    <scope>NUCLEOTIDE SEQUENCE</scope>
</reference>
<comment type="caution">
    <text evidence="1">The sequence shown here is derived from an EMBL/GenBank/DDBJ whole genome shotgun (WGS) entry which is preliminary data.</text>
</comment>
<gene>
    <name evidence="1" type="ORF">PXEA_LOCUS6453</name>
</gene>
<name>A0A3S5FCJ7_9PLAT</name>
<sequence length="148" mass="16272">MFSVVQSSARHRISVLNIHLTKMATRYRAFAFILSLAQRLATGVAAVASRELAFRSTLAITGSRTVPFSRMPQVPTLACTIQLTWADPTRQPRPNTATFSASPCRLVRALCPKGPISVASEHGTTMLVQADSTARDRQTQDLLFQRKT</sequence>
<dbReference type="Proteomes" id="UP000784294">
    <property type="component" value="Unassembled WGS sequence"/>
</dbReference>
<organism evidence="1 2">
    <name type="scientific">Protopolystoma xenopodis</name>
    <dbReference type="NCBI Taxonomy" id="117903"/>
    <lineage>
        <taxon>Eukaryota</taxon>
        <taxon>Metazoa</taxon>
        <taxon>Spiralia</taxon>
        <taxon>Lophotrochozoa</taxon>
        <taxon>Platyhelminthes</taxon>
        <taxon>Monogenea</taxon>
        <taxon>Polyopisthocotylea</taxon>
        <taxon>Polystomatidea</taxon>
        <taxon>Polystomatidae</taxon>
        <taxon>Protopolystoma</taxon>
    </lineage>
</organism>
<dbReference type="AlphaFoldDB" id="A0A3S5FCJ7"/>
<dbReference type="EMBL" id="CAAALY010016537">
    <property type="protein sequence ID" value="VEL13013.1"/>
    <property type="molecule type" value="Genomic_DNA"/>
</dbReference>
<protein>
    <submittedName>
        <fullName evidence="1">Uncharacterized protein</fullName>
    </submittedName>
</protein>
<accession>A0A3S5FCJ7</accession>